<dbReference type="Pfam" id="PF04535">
    <property type="entry name" value="CASP_dom"/>
    <property type="match status" value="1"/>
</dbReference>
<evidence type="ECO:0000256" key="4">
    <source>
        <dbReference type="ARBA" id="ARBA00022475"/>
    </source>
</evidence>
<evidence type="ECO:0000256" key="3">
    <source>
        <dbReference type="ARBA" id="ARBA00011489"/>
    </source>
</evidence>
<evidence type="ECO:0000256" key="8">
    <source>
        <dbReference type="RuleBase" id="RU361233"/>
    </source>
</evidence>
<comment type="similarity">
    <text evidence="2 8">Belongs to the Casparian strip membrane proteins (CASP) family.</text>
</comment>
<evidence type="ECO:0000256" key="9">
    <source>
        <dbReference type="SAM" id="MobiDB-lite"/>
    </source>
</evidence>
<dbReference type="PANTHER" id="PTHR33573">
    <property type="entry name" value="CASP-LIKE PROTEIN 4A4"/>
    <property type="match status" value="1"/>
</dbReference>
<feature type="transmembrane region" description="Helical" evidence="8">
    <location>
        <begin position="168"/>
        <end position="194"/>
    </location>
</feature>
<reference evidence="11" key="2">
    <citation type="journal article" date="2015" name="Data Brief">
        <title>Shoot transcriptome of the giant reed, Arundo donax.</title>
        <authorList>
            <person name="Barrero R.A."/>
            <person name="Guerrero F.D."/>
            <person name="Moolhuijzen P."/>
            <person name="Goolsby J.A."/>
            <person name="Tidwell J."/>
            <person name="Bellgard S.E."/>
            <person name="Bellgard M.I."/>
        </authorList>
    </citation>
    <scope>NUCLEOTIDE SEQUENCE</scope>
    <source>
        <tissue evidence="11">Shoot tissue taken approximately 20 cm above the soil surface</tissue>
    </source>
</reference>
<feature type="transmembrane region" description="Helical" evidence="8">
    <location>
        <begin position="93"/>
        <end position="110"/>
    </location>
</feature>
<feature type="compositionally biased region" description="Basic and acidic residues" evidence="9">
    <location>
        <begin position="7"/>
        <end position="21"/>
    </location>
</feature>
<comment type="subunit">
    <text evidence="3 8">Homodimer and heterodimers.</text>
</comment>
<keyword evidence="6 8" id="KW-1133">Transmembrane helix</keyword>
<feature type="domain" description="Casparian strip membrane protein" evidence="10">
    <location>
        <begin position="49"/>
        <end position="181"/>
    </location>
</feature>
<keyword evidence="4 8" id="KW-1003">Cell membrane</keyword>
<organism evidence="11">
    <name type="scientific">Arundo donax</name>
    <name type="common">Giant reed</name>
    <name type="synonym">Donax arundinaceus</name>
    <dbReference type="NCBI Taxonomy" id="35708"/>
    <lineage>
        <taxon>Eukaryota</taxon>
        <taxon>Viridiplantae</taxon>
        <taxon>Streptophyta</taxon>
        <taxon>Embryophyta</taxon>
        <taxon>Tracheophyta</taxon>
        <taxon>Spermatophyta</taxon>
        <taxon>Magnoliopsida</taxon>
        <taxon>Liliopsida</taxon>
        <taxon>Poales</taxon>
        <taxon>Poaceae</taxon>
        <taxon>PACMAD clade</taxon>
        <taxon>Arundinoideae</taxon>
        <taxon>Arundineae</taxon>
        <taxon>Arundo</taxon>
    </lineage>
</organism>
<reference evidence="11" key="1">
    <citation type="submission" date="2014-09" db="EMBL/GenBank/DDBJ databases">
        <authorList>
            <person name="Magalhaes I.L.F."/>
            <person name="Oliveira U."/>
            <person name="Santos F.R."/>
            <person name="Vidigal T.H.D.A."/>
            <person name="Brescovit A.D."/>
            <person name="Santos A.J."/>
        </authorList>
    </citation>
    <scope>NUCLEOTIDE SEQUENCE</scope>
    <source>
        <tissue evidence="11">Shoot tissue taken approximately 20 cm above the soil surface</tissue>
    </source>
</reference>
<evidence type="ECO:0000256" key="6">
    <source>
        <dbReference type="ARBA" id="ARBA00022989"/>
    </source>
</evidence>
<name>A0A0A9E986_ARUDO</name>
<keyword evidence="7 8" id="KW-0472">Membrane</keyword>
<evidence type="ECO:0000256" key="5">
    <source>
        <dbReference type="ARBA" id="ARBA00022692"/>
    </source>
</evidence>
<evidence type="ECO:0000259" key="10">
    <source>
        <dbReference type="Pfam" id="PF04535"/>
    </source>
</evidence>
<dbReference type="PANTHER" id="PTHR33573:SF35">
    <property type="entry name" value="CASP-LIKE PROTEIN 4U1"/>
    <property type="match status" value="1"/>
</dbReference>
<keyword evidence="5 8" id="KW-0812">Transmembrane</keyword>
<feature type="transmembrane region" description="Helical" evidence="8">
    <location>
        <begin position="55"/>
        <end position="73"/>
    </location>
</feature>
<dbReference type="GO" id="GO:0005886">
    <property type="term" value="C:plasma membrane"/>
    <property type="evidence" value="ECO:0007669"/>
    <property type="project" value="UniProtKB-SubCell"/>
</dbReference>
<protein>
    <recommendedName>
        <fullName evidence="8">CASP-like protein</fullName>
    </recommendedName>
</protein>
<dbReference type="InterPro" id="IPR006702">
    <property type="entry name" value="CASP_dom"/>
</dbReference>
<evidence type="ECO:0000313" key="11">
    <source>
        <dbReference type="EMBL" id="JAD94485.1"/>
    </source>
</evidence>
<dbReference type="AlphaFoldDB" id="A0A0A9E986"/>
<comment type="caution">
    <text evidence="8">Lacks conserved residue(s) required for the propagation of feature annotation.</text>
</comment>
<evidence type="ECO:0000256" key="2">
    <source>
        <dbReference type="ARBA" id="ARBA00007651"/>
    </source>
</evidence>
<sequence>MDGYLEQAKKTDDKPDEKPPSADDDVLEELKLDPEVPRDVAPAPSVGEKTRTLSVGLRVLTAVVSLMAFSIMASASTSGGADDHYGRYLPYRYAIAVNVIVCFYSMAQAFVEIRRLVSQKLLSISCYCVTLFLDQVLAYLLVSASSEAASRKHLWVSRFGKDRFNDKISFAVGFSFLGFFALSANTLISMANLFSRI</sequence>
<evidence type="ECO:0000256" key="7">
    <source>
        <dbReference type="ARBA" id="ARBA00023136"/>
    </source>
</evidence>
<accession>A0A0A9E986</accession>
<comment type="subcellular location">
    <subcellularLocation>
        <location evidence="1 8">Cell membrane</location>
        <topology evidence="1 8">Multi-pass membrane protein</topology>
    </subcellularLocation>
</comment>
<dbReference type="EMBL" id="GBRH01203410">
    <property type="protein sequence ID" value="JAD94485.1"/>
    <property type="molecule type" value="Transcribed_RNA"/>
</dbReference>
<proteinExistence type="inferred from homology"/>
<feature type="region of interest" description="Disordered" evidence="9">
    <location>
        <begin position="1"/>
        <end position="24"/>
    </location>
</feature>
<evidence type="ECO:0000256" key="1">
    <source>
        <dbReference type="ARBA" id="ARBA00004651"/>
    </source>
</evidence>